<keyword evidence="2" id="KW-1185">Reference proteome</keyword>
<organism evidence="1 2">
    <name type="scientific">Hermetia illucens</name>
    <name type="common">Black soldier fly</name>
    <dbReference type="NCBI Taxonomy" id="343691"/>
    <lineage>
        <taxon>Eukaryota</taxon>
        <taxon>Metazoa</taxon>
        <taxon>Ecdysozoa</taxon>
        <taxon>Arthropoda</taxon>
        <taxon>Hexapoda</taxon>
        <taxon>Insecta</taxon>
        <taxon>Pterygota</taxon>
        <taxon>Neoptera</taxon>
        <taxon>Endopterygota</taxon>
        <taxon>Diptera</taxon>
        <taxon>Brachycera</taxon>
        <taxon>Stratiomyomorpha</taxon>
        <taxon>Stratiomyidae</taxon>
        <taxon>Hermetiinae</taxon>
        <taxon>Hermetia</taxon>
    </lineage>
</organism>
<dbReference type="EMBL" id="LR899012">
    <property type="protein sequence ID" value="CAD7088502.1"/>
    <property type="molecule type" value="Genomic_DNA"/>
</dbReference>
<name>A0A7R8YY17_HERIL</name>
<reference evidence="1 2" key="1">
    <citation type="submission" date="2020-11" db="EMBL/GenBank/DDBJ databases">
        <authorList>
            <person name="Wallbank WR R."/>
            <person name="Pardo Diaz C."/>
            <person name="Kozak K."/>
            <person name="Martin S."/>
            <person name="Jiggins C."/>
            <person name="Moest M."/>
            <person name="Warren A I."/>
            <person name="Generalovic N T."/>
            <person name="Byers J.R.P. K."/>
            <person name="Montejo-Kovacevich G."/>
            <person name="Yen C E."/>
        </authorList>
    </citation>
    <scope>NUCLEOTIDE SEQUENCE [LARGE SCALE GENOMIC DNA]</scope>
</reference>
<protein>
    <submittedName>
        <fullName evidence="1">Uncharacterized protein</fullName>
    </submittedName>
</protein>
<evidence type="ECO:0000313" key="1">
    <source>
        <dbReference type="EMBL" id="CAD7088502.1"/>
    </source>
</evidence>
<sequence length="84" mass="9226">MAARRKEKYLFAAFQLIPPPKKGAAGHSTTRIDDIQWIGVISLFRKAISGANNDVWVECPCCLNKARLCHPGPITEGSSTQKNT</sequence>
<dbReference type="AlphaFoldDB" id="A0A7R8YY17"/>
<accession>A0A7R8YY17</accession>
<gene>
    <name evidence="1" type="ORF">HERILL_LOCUS11117</name>
</gene>
<proteinExistence type="predicted"/>
<dbReference type="Proteomes" id="UP000594454">
    <property type="component" value="Chromosome 4"/>
</dbReference>
<evidence type="ECO:0000313" key="2">
    <source>
        <dbReference type="Proteomes" id="UP000594454"/>
    </source>
</evidence>